<evidence type="ECO:0000256" key="5">
    <source>
        <dbReference type="ARBA" id="ARBA00023125"/>
    </source>
</evidence>
<dbReference type="GO" id="GO:1990165">
    <property type="term" value="F:single-strand break-containing DNA binding"/>
    <property type="evidence" value="ECO:0000318"/>
    <property type="project" value="GO_Central"/>
</dbReference>
<name>D6WH85_TRICA</name>
<sequence length="199" mass="23074">MSKRKSSDSLENGPKKNKPNGHWSMGLLAAIDDPKLFIESDDLIHIIRDKYPKAKFHYLVLPKEDITSIKSVTSTHLSLLKHMEQVALELISRDKHKESTFKIGYHAEPSMSRLHLHVISDDMNSESLKTKKHWNSFTNDFFLKSEDVIKDLEKNGKIILPPREVCKKLMETPLKCHKCDVKPKNMPELKKHIVTHFNR</sequence>
<keyword evidence="3" id="KW-0227">DNA damage</keyword>
<keyword evidence="12" id="KW-1185">Reference proteome</keyword>
<dbReference type="STRING" id="7070.D6WH85"/>
<dbReference type="Proteomes" id="UP000007266">
    <property type="component" value="Linkage group 3"/>
</dbReference>
<dbReference type="Pfam" id="PF11969">
    <property type="entry name" value="DcpS_C"/>
    <property type="match status" value="1"/>
</dbReference>
<dbReference type="GO" id="GO:0030983">
    <property type="term" value="F:mismatched DNA binding"/>
    <property type="evidence" value="ECO:0000318"/>
    <property type="project" value="GO_Central"/>
</dbReference>
<dbReference type="PROSITE" id="PS51084">
    <property type="entry name" value="HIT_2"/>
    <property type="match status" value="1"/>
</dbReference>
<evidence type="ECO:0000313" key="11">
    <source>
        <dbReference type="EMBL" id="EFA00986.1"/>
    </source>
</evidence>
<dbReference type="GO" id="GO:0033699">
    <property type="term" value="F:DNA 5'-adenosine monophosphate hydrolase activity"/>
    <property type="evidence" value="ECO:0000318"/>
    <property type="project" value="GO_Central"/>
</dbReference>
<evidence type="ECO:0000256" key="3">
    <source>
        <dbReference type="ARBA" id="ARBA00022763"/>
    </source>
</evidence>
<dbReference type="AlphaFoldDB" id="D6WH85"/>
<evidence type="ECO:0000259" key="10">
    <source>
        <dbReference type="PROSITE" id="PS51084"/>
    </source>
</evidence>
<dbReference type="SUPFAM" id="SSF54197">
    <property type="entry name" value="HIT-like"/>
    <property type="match status" value="1"/>
</dbReference>
<dbReference type="PANTHER" id="PTHR12486">
    <property type="entry name" value="APRATAXIN-RELATED"/>
    <property type="match status" value="1"/>
</dbReference>
<dbReference type="eggNOG" id="KOG0562">
    <property type="taxonomic scope" value="Eukaryota"/>
</dbReference>
<dbReference type="InterPro" id="IPR032566">
    <property type="entry name" value="Znf-C2HE"/>
</dbReference>
<evidence type="ECO:0000256" key="9">
    <source>
        <dbReference type="SAM" id="MobiDB-lite"/>
    </source>
</evidence>
<evidence type="ECO:0000256" key="8">
    <source>
        <dbReference type="PROSITE-ProRule" id="PRU00464"/>
    </source>
</evidence>
<comment type="caution">
    <text evidence="8">Lacks conserved residue(s) required for the propagation of feature annotation.</text>
</comment>
<dbReference type="InterPro" id="IPR011146">
    <property type="entry name" value="HIT-like"/>
</dbReference>
<dbReference type="Gene3D" id="3.30.428.10">
    <property type="entry name" value="HIT-like"/>
    <property type="match status" value="1"/>
</dbReference>
<gene>
    <name evidence="11" type="primary">AUGUSTUS-3.0.2_03899</name>
    <name evidence="11" type="ORF">TcasGA2_TC003899</name>
</gene>
<dbReference type="OrthoDB" id="3512845at2759"/>
<dbReference type="GO" id="GO:0046872">
    <property type="term" value="F:metal ion binding"/>
    <property type="evidence" value="ECO:0007669"/>
    <property type="project" value="UniProtKB-KW"/>
</dbReference>
<reference evidence="11 12" key="2">
    <citation type="journal article" date="2010" name="Nucleic Acids Res.">
        <title>BeetleBase in 2010: revisions to provide comprehensive genomic information for Tribolium castaneum.</title>
        <authorList>
            <person name="Kim H.S."/>
            <person name="Murphy T."/>
            <person name="Xia J."/>
            <person name="Caragea D."/>
            <person name="Park Y."/>
            <person name="Beeman R.W."/>
            <person name="Lorenzen M.D."/>
            <person name="Butcher S."/>
            <person name="Manak J.R."/>
            <person name="Brown S.J."/>
        </authorList>
    </citation>
    <scope>GENOME REANNOTATION</scope>
    <source>
        <strain evidence="11 12">Georgia GA2</strain>
    </source>
</reference>
<dbReference type="GO" id="GO:0005634">
    <property type="term" value="C:nucleus"/>
    <property type="evidence" value="ECO:0000318"/>
    <property type="project" value="GO_Central"/>
</dbReference>
<dbReference type="EMBL" id="KQ971330">
    <property type="protein sequence ID" value="EFA00986.1"/>
    <property type="molecule type" value="Genomic_DNA"/>
</dbReference>
<evidence type="ECO:0000256" key="2">
    <source>
        <dbReference type="ARBA" id="ARBA00022723"/>
    </source>
</evidence>
<organism evidence="11 12">
    <name type="scientific">Tribolium castaneum</name>
    <name type="common">Red flour beetle</name>
    <dbReference type="NCBI Taxonomy" id="7070"/>
    <lineage>
        <taxon>Eukaryota</taxon>
        <taxon>Metazoa</taxon>
        <taxon>Ecdysozoa</taxon>
        <taxon>Arthropoda</taxon>
        <taxon>Hexapoda</taxon>
        <taxon>Insecta</taxon>
        <taxon>Pterygota</taxon>
        <taxon>Neoptera</taxon>
        <taxon>Endopterygota</taxon>
        <taxon>Coleoptera</taxon>
        <taxon>Polyphaga</taxon>
        <taxon>Cucujiformia</taxon>
        <taxon>Tenebrionidae</taxon>
        <taxon>Tenebrionidae incertae sedis</taxon>
        <taxon>Tribolium</taxon>
    </lineage>
</organism>
<evidence type="ECO:0000256" key="7">
    <source>
        <dbReference type="ARBA" id="ARBA00023242"/>
    </source>
</evidence>
<reference evidence="11 12" key="1">
    <citation type="journal article" date="2008" name="Nature">
        <title>The genome of the model beetle and pest Tribolium castaneum.</title>
        <authorList>
            <consortium name="Tribolium Genome Sequencing Consortium"/>
            <person name="Richards S."/>
            <person name="Gibbs R.A."/>
            <person name="Weinstock G.M."/>
            <person name="Brown S.J."/>
            <person name="Denell R."/>
            <person name="Beeman R.W."/>
            <person name="Gibbs R."/>
            <person name="Beeman R.W."/>
            <person name="Brown S.J."/>
            <person name="Bucher G."/>
            <person name="Friedrich M."/>
            <person name="Grimmelikhuijzen C.J."/>
            <person name="Klingler M."/>
            <person name="Lorenzen M."/>
            <person name="Richards S."/>
            <person name="Roth S."/>
            <person name="Schroder R."/>
            <person name="Tautz D."/>
            <person name="Zdobnov E.M."/>
            <person name="Muzny D."/>
            <person name="Gibbs R.A."/>
            <person name="Weinstock G.M."/>
            <person name="Attaway T."/>
            <person name="Bell S."/>
            <person name="Buhay C.J."/>
            <person name="Chandrabose M.N."/>
            <person name="Chavez D."/>
            <person name="Clerk-Blankenburg K.P."/>
            <person name="Cree A."/>
            <person name="Dao M."/>
            <person name="Davis C."/>
            <person name="Chacko J."/>
            <person name="Dinh H."/>
            <person name="Dugan-Rocha S."/>
            <person name="Fowler G."/>
            <person name="Garner T.T."/>
            <person name="Garnes J."/>
            <person name="Gnirke A."/>
            <person name="Hawes A."/>
            <person name="Hernandez J."/>
            <person name="Hines S."/>
            <person name="Holder M."/>
            <person name="Hume J."/>
            <person name="Jhangiani S.N."/>
            <person name="Joshi V."/>
            <person name="Khan Z.M."/>
            <person name="Jackson L."/>
            <person name="Kovar C."/>
            <person name="Kowis A."/>
            <person name="Lee S."/>
            <person name="Lewis L.R."/>
            <person name="Margolis J."/>
            <person name="Morgan M."/>
            <person name="Nazareth L.V."/>
            <person name="Nguyen N."/>
            <person name="Okwuonu G."/>
            <person name="Parker D."/>
            <person name="Richards S."/>
            <person name="Ruiz S.J."/>
            <person name="Santibanez J."/>
            <person name="Savard J."/>
            <person name="Scherer S.E."/>
            <person name="Schneider B."/>
            <person name="Sodergren E."/>
            <person name="Tautz D."/>
            <person name="Vattahil S."/>
            <person name="Villasana D."/>
            <person name="White C.S."/>
            <person name="Wright R."/>
            <person name="Park Y."/>
            <person name="Beeman R.W."/>
            <person name="Lord J."/>
            <person name="Oppert B."/>
            <person name="Lorenzen M."/>
            <person name="Brown S."/>
            <person name="Wang L."/>
            <person name="Savard J."/>
            <person name="Tautz D."/>
            <person name="Richards S."/>
            <person name="Weinstock G."/>
            <person name="Gibbs R.A."/>
            <person name="Liu Y."/>
            <person name="Worley K."/>
            <person name="Weinstock G."/>
            <person name="Elsik C.G."/>
            <person name="Reese J.T."/>
            <person name="Elhaik E."/>
            <person name="Landan G."/>
            <person name="Graur D."/>
            <person name="Arensburger P."/>
            <person name="Atkinson P."/>
            <person name="Beeman R.W."/>
            <person name="Beidler J."/>
            <person name="Brown S.J."/>
            <person name="Demuth J.P."/>
            <person name="Drury D.W."/>
            <person name="Du Y.Z."/>
            <person name="Fujiwara H."/>
            <person name="Lorenzen M."/>
            <person name="Maselli V."/>
            <person name="Osanai M."/>
            <person name="Park Y."/>
            <person name="Robertson H.M."/>
            <person name="Tu Z."/>
            <person name="Wang J.J."/>
            <person name="Wang S."/>
            <person name="Richards S."/>
            <person name="Song H."/>
            <person name="Zhang L."/>
            <person name="Sodergren E."/>
            <person name="Werner D."/>
            <person name="Stanke M."/>
            <person name="Morgenstern B."/>
            <person name="Solovyev V."/>
            <person name="Kosarev P."/>
            <person name="Brown G."/>
            <person name="Chen H.C."/>
            <person name="Ermolaeva O."/>
            <person name="Hlavina W."/>
            <person name="Kapustin Y."/>
            <person name="Kiryutin B."/>
            <person name="Kitts P."/>
            <person name="Maglott D."/>
            <person name="Pruitt K."/>
            <person name="Sapojnikov V."/>
            <person name="Souvorov A."/>
            <person name="Mackey A.J."/>
            <person name="Waterhouse R.M."/>
            <person name="Wyder S."/>
            <person name="Zdobnov E.M."/>
            <person name="Zdobnov E.M."/>
            <person name="Wyder S."/>
            <person name="Kriventseva E.V."/>
            <person name="Kadowaki T."/>
            <person name="Bork P."/>
            <person name="Aranda M."/>
            <person name="Bao R."/>
            <person name="Beermann A."/>
            <person name="Berns N."/>
            <person name="Bolognesi R."/>
            <person name="Bonneton F."/>
            <person name="Bopp D."/>
            <person name="Brown S.J."/>
            <person name="Bucher G."/>
            <person name="Butts T."/>
            <person name="Chaumot A."/>
            <person name="Denell R.E."/>
            <person name="Ferrier D.E."/>
            <person name="Friedrich M."/>
            <person name="Gordon C.M."/>
            <person name="Jindra M."/>
            <person name="Klingler M."/>
            <person name="Lan Q."/>
            <person name="Lattorff H.M."/>
            <person name="Laudet V."/>
            <person name="von Levetsow C."/>
            <person name="Liu Z."/>
            <person name="Lutz R."/>
            <person name="Lynch J.A."/>
            <person name="da Fonseca R.N."/>
            <person name="Posnien N."/>
            <person name="Reuter R."/>
            <person name="Roth S."/>
            <person name="Savard J."/>
            <person name="Schinko J.B."/>
            <person name="Schmitt C."/>
            <person name="Schoppmeier M."/>
            <person name="Schroder R."/>
            <person name="Shippy T.D."/>
            <person name="Simonnet F."/>
            <person name="Marques-Souza H."/>
            <person name="Tautz D."/>
            <person name="Tomoyasu Y."/>
            <person name="Trauner J."/>
            <person name="Van der Zee M."/>
            <person name="Vervoort M."/>
            <person name="Wittkopp N."/>
            <person name="Wimmer E.A."/>
            <person name="Yang X."/>
            <person name="Jones A.K."/>
            <person name="Sattelle D.B."/>
            <person name="Ebert P.R."/>
            <person name="Nelson D."/>
            <person name="Scott J.G."/>
            <person name="Beeman R.W."/>
            <person name="Muthukrishnan S."/>
            <person name="Kramer K.J."/>
            <person name="Arakane Y."/>
            <person name="Beeman R.W."/>
            <person name="Zhu Q."/>
            <person name="Hogenkamp D."/>
            <person name="Dixit R."/>
            <person name="Oppert B."/>
            <person name="Jiang H."/>
            <person name="Zou Z."/>
            <person name="Marshall J."/>
            <person name="Elpidina E."/>
            <person name="Vinokurov K."/>
            <person name="Oppert C."/>
            <person name="Zou Z."/>
            <person name="Evans J."/>
            <person name="Lu Z."/>
            <person name="Zhao P."/>
            <person name="Sumathipala N."/>
            <person name="Altincicek B."/>
            <person name="Vilcinskas A."/>
            <person name="Williams M."/>
            <person name="Hultmark D."/>
            <person name="Hetru C."/>
            <person name="Jiang H."/>
            <person name="Grimmelikhuijzen C.J."/>
            <person name="Hauser F."/>
            <person name="Cazzamali G."/>
            <person name="Williamson M."/>
            <person name="Park Y."/>
            <person name="Li B."/>
            <person name="Tanaka Y."/>
            <person name="Predel R."/>
            <person name="Neupert S."/>
            <person name="Schachtner J."/>
            <person name="Verleyen P."/>
            <person name="Raible F."/>
            <person name="Bork P."/>
            <person name="Friedrich M."/>
            <person name="Walden K.K."/>
            <person name="Robertson H.M."/>
            <person name="Angeli S."/>
            <person name="Foret S."/>
            <person name="Bucher G."/>
            <person name="Schuetz S."/>
            <person name="Maleszka R."/>
            <person name="Wimmer E.A."/>
            <person name="Beeman R.W."/>
            <person name="Lorenzen M."/>
            <person name="Tomoyasu Y."/>
            <person name="Miller S.C."/>
            <person name="Grossmann D."/>
            <person name="Bucher G."/>
        </authorList>
    </citation>
    <scope>NUCLEOTIDE SEQUENCE [LARGE SCALE GENOMIC DNA]</scope>
    <source>
        <strain evidence="11 12">Georgia GA2</strain>
    </source>
</reference>
<dbReference type="HOGENOM" id="CLU_066882_3_0_1"/>
<dbReference type="Pfam" id="PF16278">
    <property type="entry name" value="zf-C2HE"/>
    <property type="match status" value="1"/>
</dbReference>
<evidence type="ECO:0000256" key="4">
    <source>
        <dbReference type="ARBA" id="ARBA00022833"/>
    </source>
</evidence>
<dbReference type="KEGG" id="tca:658572"/>
<evidence type="ECO:0000256" key="6">
    <source>
        <dbReference type="ARBA" id="ARBA00023204"/>
    </source>
</evidence>
<proteinExistence type="predicted"/>
<dbReference type="GO" id="GO:0003725">
    <property type="term" value="F:double-stranded RNA binding"/>
    <property type="evidence" value="ECO:0000318"/>
    <property type="project" value="GO_Central"/>
</dbReference>
<evidence type="ECO:0000313" key="12">
    <source>
        <dbReference type="Proteomes" id="UP000007266"/>
    </source>
</evidence>
<dbReference type="PhylomeDB" id="D6WH85"/>
<dbReference type="GO" id="GO:0003697">
    <property type="term" value="F:single-stranded DNA binding"/>
    <property type="evidence" value="ECO:0000318"/>
    <property type="project" value="GO_Central"/>
</dbReference>
<comment type="subcellular location">
    <subcellularLocation>
        <location evidence="1">Nucleus</location>
    </subcellularLocation>
</comment>
<feature type="region of interest" description="Disordered" evidence="9">
    <location>
        <begin position="1"/>
        <end position="23"/>
    </location>
</feature>
<dbReference type="InterPro" id="IPR036265">
    <property type="entry name" value="HIT-like_sf"/>
</dbReference>
<dbReference type="GO" id="GO:0000012">
    <property type="term" value="P:single strand break repair"/>
    <property type="evidence" value="ECO:0000318"/>
    <property type="project" value="GO_Central"/>
</dbReference>
<feature type="domain" description="HIT" evidence="10">
    <location>
        <begin position="24"/>
        <end position="128"/>
    </location>
</feature>
<accession>D6WH85</accession>
<evidence type="ECO:0000256" key="1">
    <source>
        <dbReference type="ARBA" id="ARBA00004123"/>
    </source>
</evidence>
<keyword evidence="7" id="KW-0539">Nucleus</keyword>
<keyword evidence="6" id="KW-0234">DNA repair</keyword>
<keyword evidence="5" id="KW-0238">DNA-binding</keyword>
<keyword evidence="2" id="KW-0479">Metal-binding</keyword>
<dbReference type="PANTHER" id="PTHR12486:SF4">
    <property type="entry name" value="APRATAXIN"/>
    <property type="match status" value="1"/>
</dbReference>
<dbReference type="InParanoid" id="D6WH85"/>
<protein>
    <submittedName>
        <fullName evidence="11">Aprataxin-like protein</fullName>
    </submittedName>
</protein>
<keyword evidence="4" id="KW-0862">Zinc</keyword>
<dbReference type="OMA" id="CLKTKYH"/>
<dbReference type="FunFam" id="3.30.428.10:FF:000004">
    <property type="entry name" value="aprataxin isoform X2"/>
    <property type="match status" value="1"/>
</dbReference>